<dbReference type="InterPro" id="IPR001567">
    <property type="entry name" value="Pept_M3A_M3B_dom"/>
</dbReference>
<dbReference type="PANTHER" id="PTHR43660">
    <property type="entry name" value="DIPEPTIDYL CARBOXYPEPTIDASE"/>
    <property type="match status" value="1"/>
</dbReference>
<keyword evidence="5 7" id="KW-0862">Zinc</keyword>
<gene>
    <name evidence="10" type="ORF">GW587_02800</name>
</gene>
<evidence type="ECO:0000256" key="1">
    <source>
        <dbReference type="ARBA" id="ARBA00006040"/>
    </source>
</evidence>
<dbReference type="InterPro" id="IPR034005">
    <property type="entry name" value="M3A_DCP"/>
</dbReference>
<keyword evidence="4 7" id="KW-0378">Hydrolase</keyword>
<evidence type="ECO:0000256" key="2">
    <source>
        <dbReference type="ARBA" id="ARBA00022670"/>
    </source>
</evidence>
<dbReference type="Gene3D" id="1.10.1370.40">
    <property type="match status" value="1"/>
</dbReference>
<dbReference type="Gene3D" id="3.40.390.10">
    <property type="entry name" value="Collagenase (Catalytic Domain)"/>
    <property type="match status" value="1"/>
</dbReference>
<dbReference type="InterPro" id="IPR045090">
    <property type="entry name" value="Pept_M3A_M3B"/>
</dbReference>
<evidence type="ECO:0000256" key="8">
    <source>
        <dbReference type="SAM" id="SignalP"/>
    </source>
</evidence>
<evidence type="ECO:0000256" key="3">
    <source>
        <dbReference type="ARBA" id="ARBA00022723"/>
    </source>
</evidence>
<reference evidence="10 11" key="1">
    <citation type="submission" date="2020-01" db="EMBL/GenBank/DDBJ databases">
        <authorList>
            <person name="Lee S.D."/>
        </authorList>
    </citation>
    <scope>NUCLEOTIDE SEQUENCE [LARGE SCALE GENOMIC DNA]</scope>
    <source>
        <strain evidence="10 11">SAP-35</strain>
    </source>
</reference>
<dbReference type="InterPro" id="IPR024077">
    <property type="entry name" value="Neurolysin/TOP_dom2"/>
</dbReference>
<comment type="caution">
    <text evidence="10">The sequence shown here is derived from an EMBL/GenBank/DDBJ whole genome shotgun (WGS) entry which is preliminary data.</text>
</comment>
<evidence type="ECO:0000313" key="11">
    <source>
        <dbReference type="Proteomes" id="UP000666369"/>
    </source>
</evidence>
<evidence type="ECO:0000313" key="10">
    <source>
        <dbReference type="EMBL" id="NGZ83188.1"/>
    </source>
</evidence>
<proteinExistence type="inferred from homology"/>
<comment type="similarity">
    <text evidence="1 7">Belongs to the peptidase M3 family.</text>
</comment>
<dbReference type="Gene3D" id="1.10.1370.10">
    <property type="entry name" value="Neurolysin, domain 3"/>
    <property type="match status" value="1"/>
</dbReference>
<comment type="cofactor">
    <cofactor evidence="7">
        <name>Zn(2+)</name>
        <dbReference type="ChEBI" id="CHEBI:29105"/>
    </cofactor>
    <text evidence="7">Binds 1 zinc ion.</text>
</comment>
<dbReference type="SUPFAM" id="SSF55486">
    <property type="entry name" value="Metalloproteases ('zincins'), catalytic domain"/>
    <property type="match status" value="1"/>
</dbReference>
<feature type="chain" id="PRO_5046993318" evidence="8">
    <location>
        <begin position="19"/>
        <end position="703"/>
    </location>
</feature>
<feature type="domain" description="Peptidase M3A/M3B catalytic" evidence="9">
    <location>
        <begin position="251"/>
        <end position="699"/>
    </location>
</feature>
<evidence type="ECO:0000256" key="4">
    <source>
        <dbReference type="ARBA" id="ARBA00022801"/>
    </source>
</evidence>
<organism evidence="10 11">
    <name type="scientific">Duganella aceris</name>
    <dbReference type="NCBI Taxonomy" id="2703883"/>
    <lineage>
        <taxon>Bacteria</taxon>
        <taxon>Pseudomonadati</taxon>
        <taxon>Pseudomonadota</taxon>
        <taxon>Betaproteobacteria</taxon>
        <taxon>Burkholderiales</taxon>
        <taxon>Oxalobacteraceae</taxon>
        <taxon>Telluria group</taxon>
        <taxon>Duganella</taxon>
    </lineage>
</organism>
<dbReference type="Pfam" id="PF01432">
    <property type="entry name" value="Peptidase_M3"/>
    <property type="match status" value="1"/>
</dbReference>
<evidence type="ECO:0000256" key="6">
    <source>
        <dbReference type="ARBA" id="ARBA00023049"/>
    </source>
</evidence>
<protein>
    <submittedName>
        <fullName evidence="10">M3 family metallopeptidase</fullName>
    </submittedName>
</protein>
<keyword evidence="2 7" id="KW-0645">Protease</keyword>
<dbReference type="PANTHER" id="PTHR43660:SF1">
    <property type="entry name" value="DIPEPTIDYL CARBOXYPEPTIDASE"/>
    <property type="match status" value="1"/>
</dbReference>
<keyword evidence="3 7" id="KW-0479">Metal-binding</keyword>
<reference evidence="11" key="2">
    <citation type="submission" date="2023-07" db="EMBL/GenBank/DDBJ databases">
        <title>Duganella aceri sp. nov., isolated from tree sap.</title>
        <authorList>
            <person name="Kim I.S."/>
        </authorList>
    </citation>
    <scope>NUCLEOTIDE SEQUENCE [LARGE SCALE GENOMIC DNA]</scope>
    <source>
        <strain evidence="11">SAP-35</strain>
    </source>
</reference>
<evidence type="ECO:0000256" key="7">
    <source>
        <dbReference type="RuleBase" id="RU003435"/>
    </source>
</evidence>
<feature type="signal peptide" evidence="8">
    <location>
        <begin position="1"/>
        <end position="18"/>
    </location>
</feature>
<dbReference type="EMBL" id="JAADJT010000001">
    <property type="protein sequence ID" value="NGZ83188.1"/>
    <property type="molecule type" value="Genomic_DNA"/>
</dbReference>
<keyword evidence="8" id="KW-0732">Signal</keyword>
<evidence type="ECO:0000256" key="5">
    <source>
        <dbReference type="ARBA" id="ARBA00022833"/>
    </source>
</evidence>
<name>A0ABX0FF65_9BURK</name>
<dbReference type="CDD" id="cd06456">
    <property type="entry name" value="M3A_DCP"/>
    <property type="match status" value="1"/>
</dbReference>
<dbReference type="Proteomes" id="UP000666369">
    <property type="component" value="Unassembled WGS sequence"/>
</dbReference>
<dbReference type="InterPro" id="IPR024079">
    <property type="entry name" value="MetalloPept_cat_dom_sf"/>
</dbReference>
<keyword evidence="11" id="KW-1185">Reference proteome</keyword>
<sequence>MLVVAAALGLAFSQTVLAAPAALAGNPLATASTLPFNYPAFDKIKDEHFAPAFVEGMRIQLKEIEAIANSKAAPSFDNTIVAMEKSGALLTRVQTTFANLQGANTNDKLDAIDSEMSPKLAAHGDAIYLNPKLFARVKSLYDQRDKLKLDAESKHLLERYHTDFVRAGAKLSAADKEKLKALNGAIATLQTSFTQNVLKETNASALIVDSRAELAGMSEAAIDAAAAAAKAKGLDGKFSVAVVNTSGQPPLAELTNRAVREKLMAISLARGSHGGEFDSRELVLKIAKARAEKAALLGYANFAAYSLEDQTAHDTAAVNKLLGELAKPAVNNAKKEAADLQAVVDAGKGGFQVDASDWAFYTDKVRAQRFAFDENQLKPYFELDSVLTNGVFYAANKLYGLSFKERKDLPVYNPDVRVFDVFDADGKQLAIFLADMYARSNKQGGAWMNEYISQASLLGTHSVVANHLNIPKPPAGEPTLLTYDEVKTAFHEFGHALHGMFSNVKYPRFSGTNVPRDFVEYPSQVNEMWAVWPEVLANYARHYKTGAPMPKELLDKVIASKKFNQGFLTTEYLAASLLDQRWHQLTPAQIPTDVLAFEAASLKDMGVDFAPVPPRYRTTYFSHSFSGGYSAGYYAYLWSEKLDADTVEWFKENGGLQRKNGDWFRAKLLSRGGTDDAMNLFRNFRGRDPVIEPLLERRGLTGK</sequence>
<evidence type="ECO:0000259" key="9">
    <source>
        <dbReference type="Pfam" id="PF01432"/>
    </source>
</evidence>
<accession>A0ABX0FF65</accession>
<keyword evidence="6 7" id="KW-0482">Metalloprotease</keyword>